<dbReference type="PaxDb" id="243230-DR_2088"/>
<dbReference type="InParanoid" id="Q9RSN6"/>
<organism evidence="2 3">
    <name type="scientific">Deinococcus radiodurans (strain ATCC 13939 / DSM 20539 / JCM 16871 / CCUG 27074 / LMG 4051 / NBRC 15346 / NCIMB 9279 / VKM B-1422 / R1)</name>
    <dbReference type="NCBI Taxonomy" id="243230"/>
    <lineage>
        <taxon>Bacteria</taxon>
        <taxon>Thermotogati</taxon>
        <taxon>Deinococcota</taxon>
        <taxon>Deinococci</taxon>
        <taxon>Deinococcales</taxon>
        <taxon>Deinococcaceae</taxon>
        <taxon>Deinococcus</taxon>
    </lineage>
</organism>
<gene>
    <name evidence="2" type="ordered locus">DR_2088</name>
</gene>
<dbReference type="PIR" id="A75318">
    <property type="entry name" value="A75318"/>
</dbReference>
<dbReference type="Proteomes" id="UP000002524">
    <property type="component" value="Chromosome 1"/>
</dbReference>
<keyword evidence="1" id="KW-1133">Transmembrane helix</keyword>
<feature type="transmembrane region" description="Helical" evidence="1">
    <location>
        <begin position="218"/>
        <end position="250"/>
    </location>
</feature>
<dbReference type="EMBL" id="AE000513">
    <property type="protein sequence ID" value="AAF11634.1"/>
    <property type="molecule type" value="Genomic_DNA"/>
</dbReference>
<feature type="transmembrane region" description="Helical" evidence="1">
    <location>
        <begin position="48"/>
        <end position="68"/>
    </location>
</feature>
<dbReference type="eggNOG" id="COG4269">
    <property type="taxonomic scope" value="Bacteria"/>
</dbReference>
<dbReference type="HOGENOM" id="CLU_049287_0_0_0"/>
<sequence>MEAMTLPPQDLPPGQALLATPLGTANAPQAARVHTYPLRFTGQASEYFRVWIVNLALTVITLGLYTPWARIRTRQYLYGHTWLDDQNFEYTASPFALLRGYLIVVAFFGLYTAAQQLQFTGWEWVTGALGLLFAVAYPWLVRQSMRFQARSTVHRGLRFRFTGSLGDAYVSYGVANIAAVFSGSLALPWAWFMQRRYQADGLAYGTARGHFRGSLGPFYLIGLAGAGLTVLGIGLLAGLAIGAATIAGVLGDLNLEQLDTDLLTSAVVVAFVLGYLALAVLYGIAWQYVRAATMHYVLNNFELGGVVRTQATFSPWRLVWINLANTLARIFSLGLLTPWTVIRTNRYLLGHVQVRAIVSLDDFSAAQTEDESAVGEAATELLDINIGF</sequence>
<feature type="transmembrane region" description="Helical" evidence="1">
    <location>
        <begin position="262"/>
        <end position="285"/>
    </location>
</feature>
<dbReference type="Pfam" id="PF05987">
    <property type="entry name" value="DUF898"/>
    <property type="match status" value="1"/>
</dbReference>
<feature type="transmembrane region" description="Helical" evidence="1">
    <location>
        <begin position="122"/>
        <end position="140"/>
    </location>
</feature>
<dbReference type="STRING" id="243230.DR_2088"/>
<evidence type="ECO:0000256" key="1">
    <source>
        <dbReference type="SAM" id="Phobius"/>
    </source>
</evidence>
<keyword evidence="3" id="KW-1185">Reference proteome</keyword>
<reference evidence="2 3" key="1">
    <citation type="journal article" date="1999" name="Science">
        <title>Genome sequence of the radioresistant bacterium Deinococcus radiodurans R1.</title>
        <authorList>
            <person name="White O."/>
            <person name="Eisen J.A."/>
            <person name="Heidelberg J.F."/>
            <person name="Hickey E.K."/>
            <person name="Peterson J.D."/>
            <person name="Dodson R.J."/>
            <person name="Haft D.H."/>
            <person name="Gwinn M.L."/>
            <person name="Nelson W.C."/>
            <person name="Richardson D.L."/>
            <person name="Moffat K.S."/>
            <person name="Qin H."/>
            <person name="Jiang L."/>
            <person name="Pamphile W."/>
            <person name="Crosby M."/>
            <person name="Shen M."/>
            <person name="Vamathevan J.J."/>
            <person name="Lam P."/>
            <person name="McDonald L."/>
            <person name="Utterback T."/>
            <person name="Zalewski C."/>
            <person name="Makarova K.S."/>
            <person name="Aravind L."/>
            <person name="Daly M.J."/>
            <person name="Minton K.W."/>
            <person name="Fleischmann R.D."/>
            <person name="Ketchum K.A."/>
            <person name="Nelson K.E."/>
            <person name="Salzberg S."/>
            <person name="Smith H.O."/>
            <person name="Venter J.C."/>
            <person name="Fraser C.M."/>
        </authorList>
    </citation>
    <scope>NUCLEOTIDE SEQUENCE [LARGE SCALE GENOMIC DNA]</scope>
    <source>
        <strain evidence="3">ATCC 13939 / DSM 20539 / JCM 16871 / LMG 4051 / NBRC 15346 / NCIMB 9279 / R1 / VKM B-1422</strain>
    </source>
</reference>
<accession>Q9RSN6</accession>
<dbReference type="AlphaFoldDB" id="Q9RSN6"/>
<keyword evidence="1" id="KW-0812">Transmembrane</keyword>
<protein>
    <recommendedName>
        <fullName evidence="4">DUF898 domain-containing protein</fullName>
    </recommendedName>
</protein>
<evidence type="ECO:0000313" key="2">
    <source>
        <dbReference type="EMBL" id="AAF11634.1"/>
    </source>
</evidence>
<proteinExistence type="predicted"/>
<dbReference type="InterPro" id="IPR010295">
    <property type="entry name" value="DUF898"/>
</dbReference>
<dbReference type="KEGG" id="dra:DR_2088"/>
<evidence type="ECO:0008006" key="4">
    <source>
        <dbReference type="Google" id="ProtNLM"/>
    </source>
</evidence>
<keyword evidence="1" id="KW-0472">Membrane</keyword>
<dbReference type="EnsemblBacteria" id="AAF11634">
    <property type="protein sequence ID" value="AAF11634"/>
    <property type="gene ID" value="DR_2088"/>
</dbReference>
<dbReference type="PATRIC" id="fig|243230.17.peg.2311"/>
<name>Q9RSN6_DEIRA</name>
<feature type="transmembrane region" description="Helical" evidence="1">
    <location>
        <begin position="169"/>
        <end position="192"/>
    </location>
</feature>
<feature type="transmembrane region" description="Helical" evidence="1">
    <location>
        <begin position="88"/>
        <end position="110"/>
    </location>
</feature>
<dbReference type="OrthoDB" id="9765721at2"/>
<evidence type="ECO:0000313" key="3">
    <source>
        <dbReference type="Proteomes" id="UP000002524"/>
    </source>
</evidence>